<feature type="region of interest" description="Disordered" evidence="1">
    <location>
        <begin position="65"/>
        <end position="89"/>
    </location>
</feature>
<name>A0ABP8W3I4_9PSEU</name>
<feature type="compositionally biased region" description="Basic and acidic residues" evidence="1">
    <location>
        <begin position="77"/>
        <end position="88"/>
    </location>
</feature>
<evidence type="ECO:0000256" key="1">
    <source>
        <dbReference type="SAM" id="MobiDB-lite"/>
    </source>
</evidence>
<keyword evidence="4" id="KW-1185">Reference proteome</keyword>
<gene>
    <name evidence="3" type="ORF">GCM10023215_12210</name>
</gene>
<dbReference type="Proteomes" id="UP001500325">
    <property type="component" value="Unassembled WGS sequence"/>
</dbReference>
<reference evidence="4" key="1">
    <citation type="journal article" date="2019" name="Int. J. Syst. Evol. Microbiol.">
        <title>The Global Catalogue of Microorganisms (GCM) 10K type strain sequencing project: providing services to taxonomists for standard genome sequencing and annotation.</title>
        <authorList>
            <consortium name="The Broad Institute Genomics Platform"/>
            <consortium name="The Broad Institute Genome Sequencing Center for Infectious Disease"/>
            <person name="Wu L."/>
            <person name="Ma J."/>
        </authorList>
    </citation>
    <scope>NUCLEOTIDE SEQUENCE [LARGE SCALE GENOMIC DNA]</scope>
    <source>
        <strain evidence="4">JCM 18055</strain>
    </source>
</reference>
<dbReference type="SUPFAM" id="SSF51206">
    <property type="entry name" value="cAMP-binding domain-like"/>
    <property type="match status" value="1"/>
</dbReference>
<feature type="domain" description="Cyclic nucleotide-binding" evidence="2">
    <location>
        <begin position="16"/>
        <end position="61"/>
    </location>
</feature>
<comment type="caution">
    <text evidence="3">The sequence shown here is derived from an EMBL/GenBank/DDBJ whole genome shotgun (WGS) entry which is preliminary data.</text>
</comment>
<feature type="compositionally biased region" description="Low complexity" evidence="1">
    <location>
        <begin position="65"/>
        <end position="76"/>
    </location>
</feature>
<sequence>MRDVVAVRRWFAGLALLDQLHDGDRHLFAEHATWVTLPAGGRLYGEGERGSALWFLVEGEIVLGPASGTGPDTGPDTDGRVDGSRDGGVDGGLEGGVEVGVDGIVRRAVTTPGYPVGWDGLVPPDRYRWDAHATSRTRLLRVDREVIDASCRLDGAFAARLHELLLWLAGGQLRRQHTRLVTGRYDDETDAVAALVALRAEELRVTSPLHRIPGYLRSRPTVADAFRALEVIRDGPDAVEAEIAREALDVLAGVRRELRVYLGLQRVYEAVASAPPDLPPAEVRARSCRALVDLFAHTDHRIAGLDRLPPTPGNVVLCNHLDSHPGNRLPNGFSLILDTHFVSSMILYRTYGRAPVRVVRDSHWHEAGHARYYARLGYVMVPSSEEGPPTAQQRAERYERFVAEASATLRAGVDLVICPEGRPGPTAGSPGRLRLGAFRLAARLDPEPLIVPVAVANFDQRLSRAVLGAVVAEPFRMSAVVADPSDPERVARFVDDDLTPRYRAWVREAAALR</sequence>
<dbReference type="Gene3D" id="2.60.120.10">
    <property type="entry name" value="Jelly Rolls"/>
    <property type="match status" value="1"/>
</dbReference>
<evidence type="ECO:0000313" key="3">
    <source>
        <dbReference type="EMBL" id="GAA4680366.1"/>
    </source>
</evidence>
<dbReference type="InterPro" id="IPR018490">
    <property type="entry name" value="cNMP-bd_dom_sf"/>
</dbReference>
<dbReference type="CDD" id="cd00038">
    <property type="entry name" value="CAP_ED"/>
    <property type="match status" value="1"/>
</dbReference>
<organism evidence="3 4">
    <name type="scientific">Pseudonocardia yuanmonensis</name>
    <dbReference type="NCBI Taxonomy" id="1095914"/>
    <lineage>
        <taxon>Bacteria</taxon>
        <taxon>Bacillati</taxon>
        <taxon>Actinomycetota</taxon>
        <taxon>Actinomycetes</taxon>
        <taxon>Pseudonocardiales</taxon>
        <taxon>Pseudonocardiaceae</taxon>
        <taxon>Pseudonocardia</taxon>
    </lineage>
</organism>
<dbReference type="EMBL" id="BAABIC010000003">
    <property type="protein sequence ID" value="GAA4680366.1"/>
    <property type="molecule type" value="Genomic_DNA"/>
</dbReference>
<protein>
    <recommendedName>
        <fullName evidence="2">Cyclic nucleotide-binding domain-containing protein</fullName>
    </recommendedName>
</protein>
<dbReference type="InterPro" id="IPR000595">
    <property type="entry name" value="cNMP-bd_dom"/>
</dbReference>
<dbReference type="InterPro" id="IPR014710">
    <property type="entry name" value="RmlC-like_jellyroll"/>
</dbReference>
<evidence type="ECO:0000259" key="2">
    <source>
        <dbReference type="PROSITE" id="PS50042"/>
    </source>
</evidence>
<accession>A0ABP8W3I4</accession>
<dbReference type="PROSITE" id="PS50042">
    <property type="entry name" value="CNMP_BINDING_3"/>
    <property type="match status" value="1"/>
</dbReference>
<proteinExistence type="predicted"/>
<dbReference type="SUPFAM" id="SSF69593">
    <property type="entry name" value="Glycerol-3-phosphate (1)-acyltransferase"/>
    <property type="match status" value="1"/>
</dbReference>
<evidence type="ECO:0000313" key="4">
    <source>
        <dbReference type="Proteomes" id="UP001500325"/>
    </source>
</evidence>
<dbReference type="RefSeq" id="WP_345378903.1">
    <property type="nucleotide sequence ID" value="NZ_BAABIC010000003.1"/>
</dbReference>